<dbReference type="PROSITE" id="PS51819">
    <property type="entry name" value="VOC"/>
    <property type="match status" value="1"/>
</dbReference>
<dbReference type="InterPro" id="IPR037523">
    <property type="entry name" value="VOC_core"/>
</dbReference>
<dbReference type="GO" id="GO:0004493">
    <property type="term" value="F:methylmalonyl-CoA epimerase activity"/>
    <property type="evidence" value="ECO:0007669"/>
    <property type="project" value="TreeGrafter"/>
</dbReference>
<dbReference type="GO" id="GO:0051213">
    <property type="term" value="F:dioxygenase activity"/>
    <property type="evidence" value="ECO:0007669"/>
    <property type="project" value="UniProtKB-KW"/>
</dbReference>
<evidence type="ECO:0000259" key="2">
    <source>
        <dbReference type="PROSITE" id="PS51819"/>
    </source>
</evidence>
<reference evidence="4" key="1">
    <citation type="submission" date="2019-04" db="EMBL/GenBank/DDBJ databases">
        <title>Friends and foes A comparative genomics studyof 23 Aspergillus species from section Flavi.</title>
        <authorList>
            <consortium name="DOE Joint Genome Institute"/>
            <person name="Kjaerbolling I."/>
            <person name="Vesth T."/>
            <person name="Frisvad J.C."/>
            <person name="Nybo J.L."/>
            <person name="Theobald S."/>
            <person name="Kildgaard S."/>
            <person name="Isbrandt T."/>
            <person name="Kuo A."/>
            <person name="Sato A."/>
            <person name="Lyhne E.K."/>
            <person name="Kogle M.E."/>
            <person name="Wiebenga A."/>
            <person name="Kun R.S."/>
            <person name="Lubbers R.J."/>
            <person name="Makela M.R."/>
            <person name="Barry K."/>
            <person name="Chovatia M."/>
            <person name="Clum A."/>
            <person name="Daum C."/>
            <person name="Haridas S."/>
            <person name="He G."/>
            <person name="LaButti K."/>
            <person name="Lipzen A."/>
            <person name="Mondo S."/>
            <person name="Riley R."/>
            <person name="Salamov A."/>
            <person name="Simmons B.A."/>
            <person name="Magnuson J.K."/>
            <person name="Henrissat B."/>
            <person name="Mortensen U.H."/>
            <person name="Larsen T.O."/>
            <person name="Devries R.P."/>
            <person name="Grigoriev I.V."/>
            <person name="Machida M."/>
            <person name="Baker S.E."/>
            <person name="Andersen M.R."/>
        </authorList>
    </citation>
    <scope>NUCLEOTIDE SEQUENCE [LARGE SCALE GENOMIC DNA]</scope>
    <source>
        <strain evidence="4">CBS 130015</strain>
    </source>
</reference>
<proteinExistence type="predicted"/>
<dbReference type="GO" id="GO:0046491">
    <property type="term" value="P:L-methylmalonyl-CoA metabolic process"/>
    <property type="evidence" value="ECO:0007669"/>
    <property type="project" value="TreeGrafter"/>
</dbReference>
<keyword evidence="1" id="KW-0479">Metal-binding</keyword>
<dbReference type="InterPro" id="IPR051785">
    <property type="entry name" value="MMCE/EMCE_epimerase"/>
</dbReference>
<dbReference type="CDD" id="cd07267">
    <property type="entry name" value="THT_Oxygenase_N"/>
    <property type="match status" value="1"/>
</dbReference>
<evidence type="ECO:0000313" key="3">
    <source>
        <dbReference type="EMBL" id="KAE8315352.1"/>
    </source>
</evidence>
<dbReference type="FunFam" id="3.10.180.10:FF:000034">
    <property type="entry name" value="Glyoxalase/Bleomycin resistance protein/Dihydroxybiphenyl dioxygenase"/>
    <property type="match status" value="1"/>
</dbReference>
<dbReference type="GO" id="GO:0005739">
    <property type="term" value="C:mitochondrion"/>
    <property type="evidence" value="ECO:0007669"/>
    <property type="project" value="TreeGrafter"/>
</dbReference>
<evidence type="ECO:0000256" key="1">
    <source>
        <dbReference type="ARBA" id="ARBA00022723"/>
    </source>
</evidence>
<protein>
    <submittedName>
        <fullName evidence="3">Glyoxalase/Bleomycin resistance protein/Dihydroxybiphenyl dioxygenase</fullName>
    </submittedName>
</protein>
<keyword evidence="3" id="KW-0560">Oxidoreductase</keyword>
<keyword evidence="4" id="KW-1185">Reference proteome</keyword>
<sequence>MALANHGASIPDLIAIGQENVTDWQRRCGINKDSQIRLVKLAHMRYQHPDLDQITTFLQDFGMTVAKRTEDEVWYRGYGEDQYVYYARKGTKEFLGGTFVVESYGDLERASQLPTASDIQELSDAPGGGFLVTLTDPEGFPVNLMFGQKPSEKGAIPEKLTINYEEEKPRIRKFQRFTPGPAAVHKLGHFGLCTGKFEELVHFYTTTFNIVPTDFLYVEKDGQRKNVALFAHIDRGDDYVDHHSFFMSTNASSHVHHCSFEVHDFDTQKLGHQWLADKKYKSVWGVGRHILGSQIFDYWWDTTGNMIEHYADGDLVNNQTPIGYGPAGDESLAVWGPEVPAWFLK</sequence>
<gene>
    <name evidence="3" type="ORF">BDV41DRAFT_575049</name>
</gene>
<dbReference type="FunFam" id="3.10.180.10:FF:000039">
    <property type="entry name" value="Trihydroxytoluene oxygenase (AFU_orthologue AFUA_8G02470)"/>
    <property type="match status" value="1"/>
</dbReference>
<name>A0A5N6W3Z3_9EURO</name>
<dbReference type="InterPro" id="IPR029068">
    <property type="entry name" value="Glyas_Bleomycin-R_OHBP_Dase"/>
</dbReference>
<evidence type="ECO:0000313" key="4">
    <source>
        <dbReference type="Proteomes" id="UP000325433"/>
    </source>
</evidence>
<feature type="domain" description="VOC" evidence="2">
    <location>
        <begin position="186"/>
        <end position="312"/>
    </location>
</feature>
<dbReference type="SUPFAM" id="SSF54593">
    <property type="entry name" value="Glyoxalase/Bleomycin resistance protein/Dihydroxybiphenyl dioxygenase"/>
    <property type="match status" value="1"/>
</dbReference>
<dbReference type="EMBL" id="ML738313">
    <property type="protein sequence ID" value="KAE8315352.1"/>
    <property type="molecule type" value="Genomic_DNA"/>
</dbReference>
<dbReference type="AlphaFoldDB" id="A0A5N6W3Z3"/>
<organism evidence="3 4">
    <name type="scientific">Aspergillus transmontanensis</name>
    <dbReference type="NCBI Taxonomy" id="1034304"/>
    <lineage>
        <taxon>Eukaryota</taxon>
        <taxon>Fungi</taxon>
        <taxon>Dikarya</taxon>
        <taxon>Ascomycota</taxon>
        <taxon>Pezizomycotina</taxon>
        <taxon>Eurotiomycetes</taxon>
        <taxon>Eurotiomycetidae</taxon>
        <taxon>Eurotiales</taxon>
        <taxon>Aspergillaceae</taxon>
        <taxon>Aspergillus</taxon>
        <taxon>Aspergillus subgen. Circumdati</taxon>
    </lineage>
</organism>
<dbReference type="Gene3D" id="3.10.180.10">
    <property type="entry name" value="2,3-Dihydroxybiphenyl 1,2-Dioxygenase, domain 1"/>
    <property type="match status" value="2"/>
</dbReference>
<dbReference type="CDD" id="cd07257">
    <property type="entry name" value="THT_oxygenase_C"/>
    <property type="match status" value="1"/>
</dbReference>
<dbReference type="PANTHER" id="PTHR43048:SF3">
    <property type="entry name" value="METHYLMALONYL-COA EPIMERASE, MITOCHONDRIAL"/>
    <property type="match status" value="1"/>
</dbReference>
<accession>A0A5N6W3Z3</accession>
<dbReference type="Proteomes" id="UP000325433">
    <property type="component" value="Unassembled WGS sequence"/>
</dbReference>
<dbReference type="GO" id="GO:0046872">
    <property type="term" value="F:metal ion binding"/>
    <property type="evidence" value="ECO:0007669"/>
    <property type="project" value="UniProtKB-KW"/>
</dbReference>
<dbReference type="PANTHER" id="PTHR43048">
    <property type="entry name" value="METHYLMALONYL-COA EPIMERASE"/>
    <property type="match status" value="1"/>
</dbReference>
<keyword evidence="3" id="KW-0223">Dioxygenase</keyword>